<proteinExistence type="predicted"/>
<comment type="caution">
    <text evidence="1">The sequence shown here is derived from an EMBL/GenBank/DDBJ whole genome shotgun (WGS) entry which is preliminary data.</text>
</comment>
<dbReference type="EMBL" id="JASPKZ010000463">
    <property type="protein sequence ID" value="KAJ9599930.1"/>
    <property type="molecule type" value="Genomic_DNA"/>
</dbReference>
<feature type="non-terminal residue" evidence="1">
    <location>
        <position position="51"/>
    </location>
</feature>
<gene>
    <name evidence="1" type="ORF">L9F63_009758</name>
</gene>
<feature type="non-terminal residue" evidence="1">
    <location>
        <position position="1"/>
    </location>
</feature>
<organism evidence="1 2">
    <name type="scientific">Diploptera punctata</name>
    <name type="common">Pacific beetle cockroach</name>
    <dbReference type="NCBI Taxonomy" id="6984"/>
    <lineage>
        <taxon>Eukaryota</taxon>
        <taxon>Metazoa</taxon>
        <taxon>Ecdysozoa</taxon>
        <taxon>Arthropoda</taxon>
        <taxon>Hexapoda</taxon>
        <taxon>Insecta</taxon>
        <taxon>Pterygota</taxon>
        <taxon>Neoptera</taxon>
        <taxon>Polyneoptera</taxon>
        <taxon>Dictyoptera</taxon>
        <taxon>Blattodea</taxon>
        <taxon>Blaberoidea</taxon>
        <taxon>Blaberidae</taxon>
        <taxon>Diplopterinae</taxon>
        <taxon>Diploptera</taxon>
    </lineage>
</organism>
<reference evidence="1" key="2">
    <citation type="submission" date="2023-05" db="EMBL/GenBank/DDBJ databases">
        <authorList>
            <person name="Fouks B."/>
        </authorList>
    </citation>
    <scope>NUCLEOTIDE SEQUENCE</scope>
    <source>
        <strain evidence="1">Stay&amp;Tobe</strain>
        <tissue evidence="1">Testes</tissue>
    </source>
</reference>
<reference evidence="1" key="1">
    <citation type="journal article" date="2023" name="IScience">
        <title>Live-bearing cockroach genome reveals convergent evolutionary mechanisms linked to viviparity in insects and beyond.</title>
        <authorList>
            <person name="Fouks B."/>
            <person name="Harrison M.C."/>
            <person name="Mikhailova A.A."/>
            <person name="Marchal E."/>
            <person name="English S."/>
            <person name="Carruthers M."/>
            <person name="Jennings E.C."/>
            <person name="Chiamaka E.L."/>
            <person name="Frigard R.A."/>
            <person name="Pippel M."/>
            <person name="Attardo G.M."/>
            <person name="Benoit J.B."/>
            <person name="Bornberg-Bauer E."/>
            <person name="Tobe S.S."/>
        </authorList>
    </citation>
    <scope>NUCLEOTIDE SEQUENCE</scope>
    <source>
        <strain evidence="1">Stay&amp;Tobe</strain>
    </source>
</reference>
<sequence length="51" mass="5797">ELFPRVNVIGYRILNSKIWRRILSIVGSYMTFFSQSTSSVGHYGGVSVFIL</sequence>
<dbReference type="Proteomes" id="UP001233999">
    <property type="component" value="Unassembled WGS sequence"/>
</dbReference>
<name>A0AAD8AIW4_DIPPU</name>
<dbReference type="AlphaFoldDB" id="A0AAD8AIW4"/>
<keyword evidence="2" id="KW-1185">Reference proteome</keyword>
<evidence type="ECO:0000313" key="2">
    <source>
        <dbReference type="Proteomes" id="UP001233999"/>
    </source>
</evidence>
<evidence type="ECO:0000313" key="1">
    <source>
        <dbReference type="EMBL" id="KAJ9599930.1"/>
    </source>
</evidence>
<protein>
    <submittedName>
        <fullName evidence="1">Uncharacterized protein</fullName>
    </submittedName>
</protein>
<accession>A0AAD8AIW4</accession>